<accession>A0A9W6U3F9</accession>
<comment type="caution">
    <text evidence="3">The sequence shown here is derived from an EMBL/GenBank/DDBJ whole genome shotgun (WGS) entry which is preliminary data.</text>
</comment>
<dbReference type="Proteomes" id="UP001165121">
    <property type="component" value="Unassembled WGS sequence"/>
</dbReference>
<feature type="region of interest" description="Disordered" evidence="1">
    <location>
        <begin position="101"/>
        <end position="143"/>
    </location>
</feature>
<dbReference type="EMBL" id="BSXT01000336">
    <property type="protein sequence ID" value="GMF24733.1"/>
    <property type="molecule type" value="Genomic_DNA"/>
</dbReference>
<protein>
    <submittedName>
        <fullName evidence="3">Unnamed protein product</fullName>
    </submittedName>
</protein>
<feature type="chain" id="PRO_5040794833" evidence="2">
    <location>
        <begin position="24"/>
        <end position="143"/>
    </location>
</feature>
<proteinExistence type="predicted"/>
<evidence type="ECO:0000256" key="1">
    <source>
        <dbReference type="SAM" id="MobiDB-lite"/>
    </source>
</evidence>
<name>A0A9W6U3F9_9STRA</name>
<keyword evidence="4" id="KW-1185">Reference proteome</keyword>
<evidence type="ECO:0000313" key="4">
    <source>
        <dbReference type="Proteomes" id="UP001165121"/>
    </source>
</evidence>
<organism evidence="3 4">
    <name type="scientific">Phytophthora fragariaefolia</name>
    <dbReference type="NCBI Taxonomy" id="1490495"/>
    <lineage>
        <taxon>Eukaryota</taxon>
        <taxon>Sar</taxon>
        <taxon>Stramenopiles</taxon>
        <taxon>Oomycota</taxon>
        <taxon>Peronosporomycetes</taxon>
        <taxon>Peronosporales</taxon>
        <taxon>Peronosporaceae</taxon>
        <taxon>Phytophthora</taxon>
    </lineage>
</organism>
<feature type="compositionally biased region" description="Low complexity" evidence="1">
    <location>
        <begin position="101"/>
        <end position="130"/>
    </location>
</feature>
<feature type="signal peptide" evidence="2">
    <location>
        <begin position="1"/>
        <end position="23"/>
    </location>
</feature>
<sequence length="143" mass="14343">MRAIQITSLALLWVWTGVQVTTADMCSDQVSPGDKAVGITGENSPPDCPNGGGVGCFGGISTCRFCMAFSTEQSAHLQPCKSTPTVTVVATPTVVTASTAWTAAPTTAPTAAPTAARTAAPTAAPATATTNTSDDDCPELPVA</sequence>
<evidence type="ECO:0000313" key="3">
    <source>
        <dbReference type="EMBL" id="GMF24733.1"/>
    </source>
</evidence>
<keyword evidence="2" id="KW-0732">Signal</keyword>
<feature type="compositionally biased region" description="Acidic residues" evidence="1">
    <location>
        <begin position="133"/>
        <end position="143"/>
    </location>
</feature>
<dbReference type="AlphaFoldDB" id="A0A9W6U3F9"/>
<evidence type="ECO:0000256" key="2">
    <source>
        <dbReference type="SAM" id="SignalP"/>
    </source>
</evidence>
<reference evidence="3" key="1">
    <citation type="submission" date="2023-04" db="EMBL/GenBank/DDBJ databases">
        <title>Phytophthora fragariaefolia NBRC 109709.</title>
        <authorList>
            <person name="Ichikawa N."/>
            <person name="Sato H."/>
            <person name="Tonouchi N."/>
        </authorList>
    </citation>
    <scope>NUCLEOTIDE SEQUENCE</scope>
    <source>
        <strain evidence="3">NBRC 109709</strain>
    </source>
</reference>
<dbReference type="OrthoDB" id="126006at2759"/>
<gene>
    <name evidence="3" type="ORF">Pfra01_000423500</name>
</gene>